<name>A0A8X6X0J0_9ARAC</name>
<dbReference type="Pfam" id="PF20700">
    <property type="entry name" value="Mutator"/>
    <property type="match status" value="1"/>
</dbReference>
<dbReference type="InterPro" id="IPR049012">
    <property type="entry name" value="Mutator_transp_dom"/>
</dbReference>
<accession>A0A8X6X0J0</accession>
<dbReference type="Proteomes" id="UP000886998">
    <property type="component" value="Unassembled WGS sequence"/>
</dbReference>
<feature type="domain" description="Mutator-like transposase" evidence="1">
    <location>
        <begin position="48"/>
        <end position="248"/>
    </location>
</feature>
<reference evidence="2" key="1">
    <citation type="submission" date="2020-08" db="EMBL/GenBank/DDBJ databases">
        <title>Multicomponent nature underlies the extraordinary mechanical properties of spider dragline silk.</title>
        <authorList>
            <person name="Kono N."/>
            <person name="Nakamura H."/>
            <person name="Mori M."/>
            <person name="Yoshida Y."/>
            <person name="Ohtoshi R."/>
            <person name="Malay A.D."/>
            <person name="Moran D.A.P."/>
            <person name="Tomita M."/>
            <person name="Numata K."/>
            <person name="Arakawa K."/>
        </authorList>
    </citation>
    <scope>NUCLEOTIDE SEQUENCE</scope>
</reference>
<evidence type="ECO:0000259" key="1">
    <source>
        <dbReference type="Pfam" id="PF20700"/>
    </source>
</evidence>
<protein>
    <recommendedName>
        <fullName evidence="1">Mutator-like transposase domain-containing protein</fullName>
    </recommendedName>
</protein>
<gene>
    <name evidence="2" type="primary">AVEN_224005_1</name>
    <name evidence="2" type="ORF">TNIN_420431</name>
</gene>
<dbReference type="OrthoDB" id="6431292at2759"/>
<evidence type="ECO:0000313" key="3">
    <source>
        <dbReference type="Proteomes" id="UP000886998"/>
    </source>
</evidence>
<evidence type="ECO:0000313" key="2">
    <source>
        <dbReference type="EMBL" id="GFY43962.1"/>
    </source>
</evidence>
<organism evidence="2 3">
    <name type="scientific">Trichonephila inaurata madagascariensis</name>
    <dbReference type="NCBI Taxonomy" id="2747483"/>
    <lineage>
        <taxon>Eukaryota</taxon>
        <taxon>Metazoa</taxon>
        <taxon>Ecdysozoa</taxon>
        <taxon>Arthropoda</taxon>
        <taxon>Chelicerata</taxon>
        <taxon>Arachnida</taxon>
        <taxon>Araneae</taxon>
        <taxon>Araneomorphae</taxon>
        <taxon>Entelegynae</taxon>
        <taxon>Araneoidea</taxon>
        <taxon>Nephilidae</taxon>
        <taxon>Trichonephila</taxon>
        <taxon>Trichonephila inaurata</taxon>
    </lineage>
</organism>
<keyword evidence="3" id="KW-1185">Reference proteome</keyword>
<dbReference type="AlphaFoldDB" id="A0A8X6X0J0"/>
<proteinExistence type="predicted"/>
<sequence length="250" mass="27942">MFSSSFSRLNSKRMRYEECTPVSTNTNSKTCLPSASNSRLIEPHLLSGRRIVNISYFMSQIQVMNSHSPFECSFSNMKIMSEVRKGLNSGIRMKCEMCHFQEMVWTEDPDNEKMPVNTAAVSGVMKIGGGFANLEELLSTLDIPPLSSKTYQKEHNTIATAWEKVAEKEMYRAAMEEKQLAVQAGEVGPDGFPMLTVVVDGCWAKRSYRNNYSSLSGAAAIVGFRTKKVMYMGVRNRYCMVCSKAAAANK</sequence>
<comment type="caution">
    <text evidence="2">The sequence shown here is derived from an EMBL/GenBank/DDBJ whole genome shotgun (WGS) entry which is preliminary data.</text>
</comment>
<dbReference type="EMBL" id="BMAV01003967">
    <property type="protein sequence ID" value="GFY43962.1"/>
    <property type="molecule type" value="Genomic_DNA"/>
</dbReference>